<name>A0A0F7G034_9ACTN</name>
<dbReference type="AlphaFoldDB" id="A0A0F7G034"/>
<reference evidence="1" key="1">
    <citation type="submission" date="2019-08" db="EMBL/GenBank/DDBJ databases">
        <title>Complete genome sequence of a mangrove-derived Streptomyces xiamenensis.</title>
        <authorList>
            <person name="Xu J."/>
        </authorList>
    </citation>
    <scope>NUCLEOTIDE SEQUENCE</scope>
    <source>
        <strain evidence="1">318</strain>
    </source>
</reference>
<proteinExistence type="predicted"/>
<dbReference type="HOGENOM" id="CLU_2994935_0_0_11"/>
<dbReference type="Proteomes" id="UP000034034">
    <property type="component" value="Chromosome"/>
</dbReference>
<evidence type="ECO:0000313" key="1">
    <source>
        <dbReference type="EMBL" id="AKG46505.1"/>
    </source>
</evidence>
<protein>
    <submittedName>
        <fullName evidence="1">Uncharacterized protein</fullName>
    </submittedName>
</protein>
<evidence type="ECO:0000313" key="2">
    <source>
        <dbReference type="Proteomes" id="UP000034034"/>
    </source>
</evidence>
<dbReference type="KEGG" id="sxi:SXIM_51210"/>
<keyword evidence="2" id="KW-1185">Reference proteome</keyword>
<gene>
    <name evidence="1" type="ORF">SXIM_51210</name>
</gene>
<accession>A0A0F7G034</accession>
<dbReference type="EMBL" id="CP009922">
    <property type="protein sequence ID" value="AKG46505.1"/>
    <property type="molecule type" value="Genomic_DNA"/>
</dbReference>
<sequence length="57" mass="6310">MDSPFLTEKSDVLTGDFRRHHLPFPYRGPCRISTGSIESGVRETLGIGLFDSTEGIL</sequence>
<organism evidence="1 2">
    <name type="scientific">Streptomyces xiamenensis</name>
    <dbReference type="NCBI Taxonomy" id="408015"/>
    <lineage>
        <taxon>Bacteria</taxon>
        <taxon>Bacillati</taxon>
        <taxon>Actinomycetota</taxon>
        <taxon>Actinomycetes</taxon>
        <taxon>Kitasatosporales</taxon>
        <taxon>Streptomycetaceae</taxon>
        <taxon>Streptomyces</taxon>
    </lineage>
</organism>